<protein>
    <submittedName>
        <fullName evidence="2">YdbL family protein</fullName>
    </submittedName>
</protein>
<evidence type="ECO:0000313" key="3">
    <source>
        <dbReference type="Proteomes" id="UP000539372"/>
    </source>
</evidence>
<dbReference type="PROSITE" id="PS51318">
    <property type="entry name" value="TAT"/>
    <property type="match status" value="1"/>
</dbReference>
<keyword evidence="3" id="KW-1185">Reference proteome</keyword>
<gene>
    <name evidence="2" type="ORF">HH303_06155</name>
</gene>
<name>A0A7Y0DYR0_9PROT</name>
<dbReference type="Pfam" id="PF07027">
    <property type="entry name" value="DUF1318"/>
    <property type="match status" value="1"/>
</dbReference>
<accession>A0A7Y0DYR0</accession>
<feature type="chain" id="PRO_5031283737" evidence="1">
    <location>
        <begin position="45"/>
        <end position="131"/>
    </location>
</feature>
<dbReference type="Proteomes" id="UP000539372">
    <property type="component" value="Unassembled WGS sequence"/>
</dbReference>
<evidence type="ECO:0000313" key="2">
    <source>
        <dbReference type="EMBL" id="NMM44051.1"/>
    </source>
</evidence>
<keyword evidence="1" id="KW-0732">Signal</keyword>
<dbReference type="EMBL" id="JABBNT010000002">
    <property type="protein sequence ID" value="NMM44051.1"/>
    <property type="molecule type" value="Genomic_DNA"/>
</dbReference>
<proteinExistence type="predicted"/>
<sequence>MSKIIRFSNSGRFSSPGRFSRTRRAFLALAALFTVSVTGLPAMAADSLDGPRSAGIVGERFDGYAVVRDGADSSVQSLVQTINAKRQAYYQAKAAEQNVDIMTIQEVYAKAIFDKAPKGWWFLTPSGWTQK</sequence>
<evidence type="ECO:0000256" key="1">
    <source>
        <dbReference type="SAM" id="SignalP"/>
    </source>
</evidence>
<comment type="caution">
    <text evidence="2">The sequence shown here is derived from an EMBL/GenBank/DDBJ whole genome shotgun (WGS) entry which is preliminary data.</text>
</comment>
<organism evidence="2 3">
    <name type="scientific">Pacificispira spongiicola</name>
    <dbReference type="NCBI Taxonomy" id="2729598"/>
    <lineage>
        <taxon>Bacteria</taxon>
        <taxon>Pseudomonadati</taxon>
        <taxon>Pseudomonadota</taxon>
        <taxon>Alphaproteobacteria</taxon>
        <taxon>Rhodospirillales</taxon>
        <taxon>Rhodospirillaceae</taxon>
        <taxon>Pacificispira</taxon>
    </lineage>
</organism>
<dbReference type="InterPro" id="IPR008309">
    <property type="entry name" value="YdbL"/>
</dbReference>
<feature type="signal peptide" evidence="1">
    <location>
        <begin position="1"/>
        <end position="44"/>
    </location>
</feature>
<dbReference type="AlphaFoldDB" id="A0A7Y0DYR0"/>
<reference evidence="2 3" key="1">
    <citation type="submission" date="2020-04" db="EMBL/GenBank/DDBJ databases">
        <title>Rhodospirillaceae bacterium KN72 isolated from deep sea.</title>
        <authorList>
            <person name="Zhang D.-C."/>
        </authorList>
    </citation>
    <scope>NUCLEOTIDE SEQUENCE [LARGE SCALE GENOMIC DNA]</scope>
    <source>
        <strain evidence="2 3">KN72</strain>
    </source>
</reference>
<dbReference type="InterPro" id="IPR006311">
    <property type="entry name" value="TAT_signal"/>
</dbReference>